<name>A0A1H7XDJ2_9FLAO</name>
<keyword evidence="3" id="KW-1185">Reference proteome</keyword>
<organism evidence="2 3">
    <name type="scientific">Chryseobacterium taichungense</name>
    <dbReference type="NCBI Taxonomy" id="295069"/>
    <lineage>
        <taxon>Bacteria</taxon>
        <taxon>Pseudomonadati</taxon>
        <taxon>Bacteroidota</taxon>
        <taxon>Flavobacteriia</taxon>
        <taxon>Flavobacteriales</taxon>
        <taxon>Weeksellaceae</taxon>
        <taxon>Chryseobacterium group</taxon>
        <taxon>Chryseobacterium</taxon>
    </lineage>
</organism>
<dbReference type="EMBL" id="FOBV01000002">
    <property type="protein sequence ID" value="SEM31257.1"/>
    <property type="molecule type" value="Genomic_DNA"/>
</dbReference>
<accession>A0A1H7XDJ2</accession>
<feature type="domain" description="Putative auto-transporter adhesin head GIN" evidence="1">
    <location>
        <begin position="40"/>
        <end position="233"/>
    </location>
</feature>
<evidence type="ECO:0000313" key="3">
    <source>
        <dbReference type="Proteomes" id="UP000199450"/>
    </source>
</evidence>
<dbReference type="Pfam" id="PF10988">
    <property type="entry name" value="DUF2807"/>
    <property type="match status" value="1"/>
</dbReference>
<evidence type="ECO:0000313" key="2">
    <source>
        <dbReference type="EMBL" id="SEM31257.1"/>
    </source>
</evidence>
<gene>
    <name evidence="2" type="ORF">SAMN05421856_102341</name>
</gene>
<reference evidence="3" key="1">
    <citation type="submission" date="2016-10" db="EMBL/GenBank/DDBJ databases">
        <authorList>
            <person name="Varghese N."/>
            <person name="Submissions S."/>
        </authorList>
    </citation>
    <scope>NUCLEOTIDE SEQUENCE [LARGE SCALE GENOMIC DNA]</scope>
    <source>
        <strain evidence="3">DSM 17453</strain>
    </source>
</reference>
<protein>
    <submittedName>
        <fullName evidence="2">Putative auto-transporter adhesin, head GIN domain</fullName>
    </submittedName>
</protein>
<dbReference type="InterPro" id="IPR021255">
    <property type="entry name" value="DUF2807"/>
</dbReference>
<dbReference type="RefSeq" id="WP_089999001.1">
    <property type="nucleotide sequence ID" value="NZ_FOBV01000002.1"/>
</dbReference>
<proteinExistence type="predicted"/>
<dbReference type="AlphaFoldDB" id="A0A1H7XDJ2"/>
<sequence>MQKLLILLITTIIGLIMSLTTFKGKTIENISETKTIPLSHFENIDSDMIFNVEVVKSNEEKAVITSNYMQFVEISVKNNTLHIGYKRNESMKNVETKIVIFAKDVKSVSASTGSVVKIKNVFNIQKFSTESGGKIFGDSKAKNISISTQSGGFFLGVVNTDNLVLNAESGSSIDIQGKIGVATISSEEASKITATKTDISIATVSAESASSVTLSVSKQLIASASSMATIRYKTLSGIKFTATRDSGGTIDML</sequence>
<dbReference type="Gene3D" id="2.160.20.120">
    <property type="match status" value="1"/>
</dbReference>
<dbReference type="STRING" id="295069.SAMN05421856_102341"/>
<dbReference type="OrthoDB" id="1454144at2"/>
<dbReference type="Proteomes" id="UP000199450">
    <property type="component" value="Unassembled WGS sequence"/>
</dbReference>
<evidence type="ECO:0000259" key="1">
    <source>
        <dbReference type="Pfam" id="PF10988"/>
    </source>
</evidence>